<evidence type="ECO:0000313" key="1">
    <source>
        <dbReference type="EMBL" id="TFY69313.1"/>
    </source>
</evidence>
<dbReference type="STRING" id="205917.A0A4Y9Z629"/>
<proteinExistence type="predicted"/>
<evidence type="ECO:0008006" key="3">
    <source>
        <dbReference type="Google" id="ProtNLM"/>
    </source>
</evidence>
<dbReference type="SUPFAM" id="SSF74788">
    <property type="entry name" value="Cullin repeat-like"/>
    <property type="match status" value="1"/>
</dbReference>
<dbReference type="Proteomes" id="UP000298327">
    <property type="component" value="Unassembled WGS sequence"/>
</dbReference>
<sequence length="276" mass="30972">MSRPSPLRNSMTDLASITASLPALWDYIEPALDHIFRSPTNDVAETPMIDNSYYMWITAALFNYMQSSKGHARPWADLYERLDTYFANVAQELLLGVPQDQDASALVQYLVSTYTRYATGAAVVHRMLNNLNRHFVKREIDEGRGWLSRIDGSDLDLSVLSGSGRKNIRERHSAELGKRFRTEFLEPLLEAPKSGTLTTLDGGGRSVEPKCRLESAVEELTKSVNGIPEESMHVAKDVAHMLKMCGVQPDHLVRKLLDDYTGSVTLCYTCGIDWDN</sequence>
<dbReference type="AlphaFoldDB" id="A0A4Y9Z629"/>
<reference evidence="1 2" key="1">
    <citation type="submission" date="2019-02" db="EMBL/GenBank/DDBJ databases">
        <title>Genome sequencing of the rare red list fungi Dentipellis fragilis.</title>
        <authorList>
            <person name="Buettner E."/>
            <person name="Kellner H."/>
        </authorList>
    </citation>
    <scope>NUCLEOTIDE SEQUENCE [LARGE SCALE GENOMIC DNA]</scope>
    <source>
        <strain evidence="1 2">DSM 105465</strain>
    </source>
</reference>
<name>A0A4Y9Z629_9AGAM</name>
<comment type="caution">
    <text evidence="1">The sequence shown here is derived from an EMBL/GenBank/DDBJ whole genome shotgun (WGS) entry which is preliminary data.</text>
</comment>
<accession>A0A4Y9Z629</accession>
<dbReference type="InterPro" id="IPR016159">
    <property type="entry name" value="Cullin_repeat-like_dom_sf"/>
</dbReference>
<evidence type="ECO:0000313" key="2">
    <source>
        <dbReference type="Proteomes" id="UP000298327"/>
    </source>
</evidence>
<keyword evidence="2" id="KW-1185">Reference proteome</keyword>
<dbReference type="EMBL" id="SEOQ01000140">
    <property type="protein sequence ID" value="TFY69313.1"/>
    <property type="molecule type" value="Genomic_DNA"/>
</dbReference>
<gene>
    <name evidence="1" type="ORF">EVG20_g3210</name>
</gene>
<dbReference type="OrthoDB" id="27073at2759"/>
<dbReference type="Gene3D" id="1.20.1310.10">
    <property type="entry name" value="Cullin Repeats"/>
    <property type="match status" value="1"/>
</dbReference>
<protein>
    <recommendedName>
        <fullName evidence="3">Cullin N-terminal domain-containing protein</fullName>
    </recommendedName>
</protein>
<organism evidence="1 2">
    <name type="scientific">Dentipellis fragilis</name>
    <dbReference type="NCBI Taxonomy" id="205917"/>
    <lineage>
        <taxon>Eukaryota</taxon>
        <taxon>Fungi</taxon>
        <taxon>Dikarya</taxon>
        <taxon>Basidiomycota</taxon>
        <taxon>Agaricomycotina</taxon>
        <taxon>Agaricomycetes</taxon>
        <taxon>Russulales</taxon>
        <taxon>Hericiaceae</taxon>
        <taxon>Dentipellis</taxon>
    </lineage>
</organism>